<dbReference type="GO" id="GO:0008188">
    <property type="term" value="F:neuropeptide receptor activity"/>
    <property type="evidence" value="ECO:0007669"/>
    <property type="project" value="TreeGrafter"/>
</dbReference>
<dbReference type="PROSITE" id="PS00237">
    <property type="entry name" value="G_PROTEIN_RECEP_F1_1"/>
    <property type="match status" value="1"/>
</dbReference>
<feature type="transmembrane region" description="Helical" evidence="10">
    <location>
        <begin position="57"/>
        <end position="81"/>
    </location>
</feature>
<evidence type="ECO:0000256" key="9">
    <source>
        <dbReference type="RuleBase" id="RU000688"/>
    </source>
</evidence>
<evidence type="ECO:0000256" key="10">
    <source>
        <dbReference type="SAM" id="Phobius"/>
    </source>
</evidence>
<evidence type="ECO:0000256" key="2">
    <source>
        <dbReference type="ARBA" id="ARBA00010663"/>
    </source>
</evidence>
<dbReference type="PRINTS" id="PR00237">
    <property type="entry name" value="GPCRRHODOPSN"/>
</dbReference>
<reference evidence="12" key="1">
    <citation type="submission" date="2024-01" db="EMBL/GenBank/DDBJ databases">
        <title>Genome insights into chemosensory and detoxification machineries of broad mite, Polyphagotarsonemus latus (Tarsonemidae: Acari).</title>
        <authorList>
            <person name="Muthugoundar M."/>
            <person name="P J A."/>
            <person name="Augustine N."/>
        </authorList>
    </citation>
    <scope>NUCLEOTIDE SEQUENCE</scope>
</reference>
<evidence type="ECO:0000256" key="1">
    <source>
        <dbReference type="ARBA" id="ARBA00004141"/>
    </source>
</evidence>
<keyword evidence="3 9" id="KW-0812">Transmembrane</keyword>
<evidence type="ECO:0000259" key="11">
    <source>
        <dbReference type="PROSITE" id="PS50262"/>
    </source>
</evidence>
<proteinExistence type="evidence at transcript level"/>
<evidence type="ECO:0000256" key="6">
    <source>
        <dbReference type="ARBA" id="ARBA00023136"/>
    </source>
</evidence>
<evidence type="ECO:0000256" key="7">
    <source>
        <dbReference type="ARBA" id="ARBA00023170"/>
    </source>
</evidence>
<accession>A0AAN0LHX2</accession>
<dbReference type="InterPro" id="IPR017452">
    <property type="entry name" value="GPCR_Rhodpsn_7TM"/>
</dbReference>
<feature type="transmembrane region" description="Helical" evidence="10">
    <location>
        <begin position="175"/>
        <end position="194"/>
    </location>
</feature>
<dbReference type="PANTHER" id="PTHR24238">
    <property type="entry name" value="G-PROTEIN COUPLED RECEPTOR"/>
    <property type="match status" value="1"/>
</dbReference>
<dbReference type="InterPro" id="IPR000276">
    <property type="entry name" value="GPCR_Rhodpsn"/>
</dbReference>
<keyword evidence="8 9" id="KW-0807">Transducer</keyword>
<evidence type="ECO:0000313" key="12">
    <source>
        <dbReference type="EMBL" id="WRW34065.1"/>
    </source>
</evidence>
<keyword evidence="4 10" id="KW-1133">Transmembrane helix</keyword>
<dbReference type="Gene3D" id="1.20.1070.10">
    <property type="entry name" value="Rhodopsin 7-helix transmembrane proteins"/>
    <property type="match status" value="2"/>
</dbReference>
<comment type="subcellular location">
    <subcellularLocation>
        <location evidence="1">Membrane</location>
        <topology evidence="1">Multi-pass membrane protein</topology>
    </subcellularLocation>
</comment>
<keyword evidence="5 9" id="KW-0297">G-protein coupled receptor</keyword>
<keyword evidence="6 10" id="KW-0472">Membrane</keyword>
<comment type="similarity">
    <text evidence="2 9">Belongs to the G-protein coupled receptor 1 family.</text>
</comment>
<dbReference type="PROSITE" id="PS50262">
    <property type="entry name" value="G_PROTEIN_RECEP_F1_2"/>
    <property type="match status" value="1"/>
</dbReference>
<dbReference type="GO" id="GO:0005886">
    <property type="term" value="C:plasma membrane"/>
    <property type="evidence" value="ECO:0007669"/>
    <property type="project" value="TreeGrafter"/>
</dbReference>
<feature type="transmembrane region" description="Helical" evidence="10">
    <location>
        <begin position="483"/>
        <end position="504"/>
    </location>
</feature>
<feature type="transmembrane region" description="Helical" evidence="10">
    <location>
        <begin position="214"/>
        <end position="243"/>
    </location>
</feature>
<dbReference type="SUPFAM" id="SSF81321">
    <property type="entry name" value="Family A G protein-coupled receptor-like"/>
    <property type="match status" value="1"/>
</dbReference>
<evidence type="ECO:0000256" key="3">
    <source>
        <dbReference type="ARBA" id="ARBA00022692"/>
    </source>
</evidence>
<dbReference type="PANTHER" id="PTHR24238:SF75">
    <property type="entry name" value="CHOLECYSTOKININ-LIKE RECEPTOR AT 17D1-RELATED"/>
    <property type="match status" value="1"/>
</dbReference>
<organism evidence="12">
    <name type="scientific">Polyphagotarsonemus latus</name>
    <dbReference type="NCBI Taxonomy" id="1204166"/>
    <lineage>
        <taxon>Eukaryota</taxon>
        <taxon>Metazoa</taxon>
        <taxon>Ecdysozoa</taxon>
        <taxon>Arthropoda</taxon>
        <taxon>Chelicerata</taxon>
        <taxon>Arachnida</taxon>
        <taxon>Acari</taxon>
        <taxon>Acariformes</taxon>
        <taxon>Trombidiformes</taxon>
        <taxon>Prostigmata</taxon>
        <taxon>Eleutherengona</taxon>
        <taxon>Heterostigmata</taxon>
        <taxon>Tarsonemoidea</taxon>
        <taxon>Tarsonemidae</taxon>
        <taxon>Polyphagotarsonemus</taxon>
    </lineage>
</organism>
<feature type="transmembrane region" description="Helical" evidence="10">
    <location>
        <begin position="129"/>
        <end position="154"/>
    </location>
</feature>
<evidence type="ECO:0000256" key="5">
    <source>
        <dbReference type="ARBA" id="ARBA00023040"/>
    </source>
</evidence>
<feature type="transmembrane region" description="Helical" evidence="10">
    <location>
        <begin position="524"/>
        <end position="545"/>
    </location>
</feature>
<feature type="domain" description="G-protein coupled receptors family 1 profile" evidence="11">
    <location>
        <begin position="71"/>
        <end position="542"/>
    </location>
</feature>
<dbReference type="EMBL" id="PP154991">
    <property type="protein sequence ID" value="WRW34065.1"/>
    <property type="molecule type" value="mRNA"/>
</dbReference>
<keyword evidence="7 9" id="KW-0675">Receptor</keyword>
<evidence type="ECO:0000256" key="8">
    <source>
        <dbReference type="ARBA" id="ARBA00023224"/>
    </source>
</evidence>
<protein>
    <submittedName>
        <fullName evidence="12">G protein-coupled receptor</fullName>
    </submittedName>
</protein>
<sequence>MDNYFGENKEDNFINMLTYNIQNVNLSNVVFDSGGNTNSSSRNIYNSQISGLSLFTMVAPFTVIFVLAITGNLSVIATLAINRRMRTVTNAFLLNLAVADLLLGIFCMPFTLSGFIMKQFIFGSLMCRLIPYLQAVSVSVSSWTLVTMSVERYYAICQPLKSKSYRQNWAHVHKVIGCVWIFSLIIMSPIAYLSELKPMVEKDKYKCRENWPSHQYLIMFTLFLDILLLLIPLVIMIVTYTLIAISLTKIMSRDVATDQARNRTTSIDDTYNTATNKKDYNDCIINYQEKENGLVSRKNSCRSDIINDYSNQLNTKNRSISPIFKNNSSNQSSVKRPKTITFNYDSKKINSSSDKINKQESISLNDSKFCDNYFDNKDKEKCCEEIISLNKDIQFDIDYQSKIKQNDKNNNQEKLCKAIGPVNSNSQISNLNNSSLYISNSQHISKNENNQCSQQIQFNYKNCEPKLRSSVDRRLVQKRQSRVIKMLVMVVLEFFICWTPLHVINLISLYKPKIVYQAIGYDGLSLIHLLAYFSSCTNPITYCFMNSKLRQSFLSLFGCKSVKNKKYNTKILQSKYQTTIVKEL</sequence>
<name>A0AAN0LHX2_9ACAR</name>
<feature type="transmembrane region" description="Helical" evidence="10">
    <location>
        <begin position="93"/>
        <end position="117"/>
    </location>
</feature>
<dbReference type="AlphaFoldDB" id="A0AAN0LHX2"/>
<evidence type="ECO:0000256" key="4">
    <source>
        <dbReference type="ARBA" id="ARBA00022989"/>
    </source>
</evidence>
<dbReference type="Pfam" id="PF00001">
    <property type="entry name" value="7tm_1"/>
    <property type="match status" value="1"/>
</dbReference>